<dbReference type="OrthoDB" id="5783575at2759"/>
<dbReference type="Gene3D" id="3.30.710.10">
    <property type="entry name" value="Potassium Channel Kv1.1, Chain A"/>
    <property type="match status" value="1"/>
</dbReference>
<protein>
    <recommendedName>
        <fullName evidence="3">SKP1 component POZ domain-containing protein</fullName>
    </recommendedName>
</protein>
<gene>
    <name evidence="1" type="ORF">K470DRAFT_292910</name>
</gene>
<sequence>MRTHVTPRGPVPVINQDPVHCHCDGHDFFVPRRILNHMGLCRAQLSSMDTLGAVPNAPVALPIHKVSYHEIYFVMQWCSAHVGDEIRSREMREVLRQPYSNIADACPAFTESDHIYFARLSPSGLARVISAAYELEVEGLVLQGTKVLAERVRGISPGDIKRLIVDGGGVRGPRG</sequence>
<name>A0A6A7C7J5_9PEZI</name>
<proteinExistence type="predicted"/>
<evidence type="ECO:0008006" key="3">
    <source>
        <dbReference type="Google" id="ProtNLM"/>
    </source>
</evidence>
<dbReference type="AlphaFoldDB" id="A0A6A7C7J5"/>
<dbReference type="Proteomes" id="UP000799421">
    <property type="component" value="Unassembled WGS sequence"/>
</dbReference>
<dbReference type="EMBL" id="MU005961">
    <property type="protein sequence ID" value="KAF2863481.1"/>
    <property type="molecule type" value="Genomic_DNA"/>
</dbReference>
<dbReference type="InterPro" id="IPR011333">
    <property type="entry name" value="SKP1/BTB/POZ_sf"/>
</dbReference>
<organism evidence="1 2">
    <name type="scientific">Piedraia hortae CBS 480.64</name>
    <dbReference type="NCBI Taxonomy" id="1314780"/>
    <lineage>
        <taxon>Eukaryota</taxon>
        <taxon>Fungi</taxon>
        <taxon>Dikarya</taxon>
        <taxon>Ascomycota</taxon>
        <taxon>Pezizomycotina</taxon>
        <taxon>Dothideomycetes</taxon>
        <taxon>Dothideomycetidae</taxon>
        <taxon>Capnodiales</taxon>
        <taxon>Piedraiaceae</taxon>
        <taxon>Piedraia</taxon>
    </lineage>
</organism>
<keyword evidence="2" id="KW-1185">Reference proteome</keyword>
<evidence type="ECO:0000313" key="2">
    <source>
        <dbReference type="Proteomes" id="UP000799421"/>
    </source>
</evidence>
<accession>A0A6A7C7J5</accession>
<evidence type="ECO:0000313" key="1">
    <source>
        <dbReference type="EMBL" id="KAF2863481.1"/>
    </source>
</evidence>
<reference evidence="1" key="1">
    <citation type="journal article" date="2020" name="Stud. Mycol.">
        <title>101 Dothideomycetes genomes: a test case for predicting lifestyles and emergence of pathogens.</title>
        <authorList>
            <person name="Haridas S."/>
            <person name="Albert R."/>
            <person name="Binder M."/>
            <person name="Bloem J."/>
            <person name="Labutti K."/>
            <person name="Salamov A."/>
            <person name="Andreopoulos B."/>
            <person name="Baker S."/>
            <person name="Barry K."/>
            <person name="Bills G."/>
            <person name="Bluhm B."/>
            <person name="Cannon C."/>
            <person name="Castanera R."/>
            <person name="Culley D."/>
            <person name="Daum C."/>
            <person name="Ezra D."/>
            <person name="Gonzalez J."/>
            <person name="Henrissat B."/>
            <person name="Kuo A."/>
            <person name="Liang C."/>
            <person name="Lipzen A."/>
            <person name="Lutzoni F."/>
            <person name="Magnuson J."/>
            <person name="Mondo S."/>
            <person name="Nolan M."/>
            <person name="Ohm R."/>
            <person name="Pangilinan J."/>
            <person name="Park H.-J."/>
            <person name="Ramirez L."/>
            <person name="Alfaro M."/>
            <person name="Sun H."/>
            <person name="Tritt A."/>
            <person name="Yoshinaga Y."/>
            <person name="Zwiers L.-H."/>
            <person name="Turgeon B."/>
            <person name="Goodwin S."/>
            <person name="Spatafora J."/>
            <person name="Crous P."/>
            <person name="Grigoriev I."/>
        </authorList>
    </citation>
    <scope>NUCLEOTIDE SEQUENCE</scope>
    <source>
        <strain evidence="1">CBS 480.64</strain>
    </source>
</reference>